<evidence type="ECO:0000259" key="18">
    <source>
        <dbReference type="Pfam" id="PF22456"/>
    </source>
</evidence>
<sequence length="914" mass="104787">MPQSRLTNRDYSSRELENGLEYALIACSDAQKASVSISIEMGHFSDPDDCQGLSHLMEHMLFAGSEHYPDGNFLNQLLNTHGGFVNAWTSAETCNFHFDCPLNQFSNALDVLIDMLTRPSLTVEGITQEIDAIDAEFSMRKQDDVRRLYDVHKQTCNPKHPFSRFSVGNKRIFTQFSKTELQQKLHMHHQRYFDAKNMKACIVLPKEAASAELITSIEAKFLTIKCSDISSVTKRYPELYLAHHKNCLIEVKPFKFAQNLMLTFCLPSVSQWYRSKPILLLTHLIEDSSENTLQHYLKRMAFIIDLTASGGIEGENYQDININLRLTELGLENTEKIIQIILQWFNFLREKGIEKWRFEEKAQQLALQVKHASLSSAIDEAALLSTKLHELTLQQALESEVIMDYFDNAIFQQFFAYFKKENLRVYCINPKAKCDDVTTQYEVPYSIRALDVIDVEHDLTSMKLPPQNPYMSENFGLAAKELQRTQIKTIQSSDFLLKFVQNHQFKTPKGDCYLSLENPNMIGNARNVAIKRLWISCLSEALSEAYSGAEMAGIYFRVYGHQGGMTLHTSGFSDRQLMLCQEILSFIQKLNIKPATFAAVKEKVASSLKNTLLNKPINQLFADVNILLQENTFSQESILAEVETLTLRELHQQARTYFEKIHIEGLAVGNWSIAQIQSFHSKVVDCFKDMNKVLKSSRNIALISRQKLCIQHGQSHKEHAIVFYFQAPSNSKQNRGLYIAIEKLLSPIVFDELRNKRNLGYLVGCGYFPVNKRPGLALYVQSPTHSSNNLYTAMTEVLEEFVQNIEEFAPIFDNFKESLKKQFRVFDANTNQLAQRLWMDFDDLNKSTENNQMEHVINDLTFDLFKKGCENLTADSFIGKAIFITEPKTEHGNSFAGFEFIEDPTAFKHIVKYQ</sequence>
<comment type="cofactor">
    <cofactor evidence="1">
        <name>Zn(2+)</name>
        <dbReference type="ChEBI" id="CHEBI:29105"/>
    </cofactor>
</comment>
<dbReference type="EC" id="3.4.24.55" evidence="4"/>
<dbReference type="RefSeq" id="WP_014108210.1">
    <property type="nucleotide sequence ID" value="NC_016041.1"/>
</dbReference>
<dbReference type="KEGG" id="gni:GNIT_1209"/>
<dbReference type="AlphaFoldDB" id="G4QKD7"/>
<keyword evidence="10" id="KW-0482">Metalloprotease</keyword>
<dbReference type="GO" id="GO:0006508">
    <property type="term" value="P:proteolysis"/>
    <property type="evidence" value="ECO:0007669"/>
    <property type="project" value="UniProtKB-KW"/>
</dbReference>
<feature type="domain" description="Peptidase M16 C-terminal" evidence="16">
    <location>
        <begin position="183"/>
        <end position="365"/>
    </location>
</feature>
<accession>G4QKD7</accession>
<keyword evidence="9" id="KW-0862">Zinc</keyword>
<dbReference type="InterPro" id="IPR054734">
    <property type="entry name" value="PqqF-like_C_4"/>
</dbReference>
<dbReference type="Pfam" id="PF16187">
    <property type="entry name" value="Peptidase_M16_M"/>
    <property type="match status" value="1"/>
</dbReference>
<protein>
    <recommendedName>
        <fullName evidence="5">Protease 3</fullName>
        <ecNumber evidence="4">3.4.24.55</ecNumber>
    </recommendedName>
    <alternativeName>
        <fullName evidence="13">Pitrilysin</fullName>
    </alternativeName>
    <alternativeName>
        <fullName evidence="12">Protease III</fullName>
    </alternativeName>
    <alternativeName>
        <fullName evidence="11">Protease pi</fullName>
    </alternativeName>
</protein>
<dbReference type="InterPro" id="IPR007863">
    <property type="entry name" value="Peptidase_M16_C"/>
</dbReference>
<dbReference type="InterPro" id="IPR011765">
    <property type="entry name" value="Pept_M16_N"/>
</dbReference>
<evidence type="ECO:0000259" key="17">
    <source>
        <dbReference type="Pfam" id="PF16187"/>
    </source>
</evidence>
<dbReference type="InterPro" id="IPR011249">
    <property type="entry name" value="Metalloenz_LuxS/M16"/>
</dbReference>
<dbReference type="GO" id="GO:0004222">
    <property type="term" value="F:metalloendopeptidase activity"/>
    <property type="evidence" value="ECO:0007669"/>
    <property type="project" value="UniProtKB-EC"/>
</dbReference>
<organism evidence="19 20">
    <name type="scientific">Glaciecola nitratireducens (strain JCM 12485 / KCTC 12276 / FR1064)</name>
    <dbReference type="NCBI Taxonomy" id="1085623"/>
    <lineage>
        <taxon>Bacteria</taxon>
        <taxon>Pseudomonadati</taxon>
        <taxon>Pseudomonadota</taxon>
        <taxon>Gammaproteobacteria</taxon>
        <taxon>Alteromonadales</taxon>
        <taxon>Alteromonadaceae</taxon>
        <taxon>Brumicola</taxon>
    </lineage>
</organism>
<evidence type="ECO:0000256" key="4">
    <source>
        <dbReference type="ARBA" id="ARBA00012449"/>
    </source>
</evidence>
<dbReference type="SUPFAM" id="SSF63411">
    <property type="entry name" value="LuxS/MPP-like metallohydrolase"/>
    <property type="match status" value="4"/>
</dbReference>
<keyword evidence="20" id="KW-1185">Reference proteome</keyword>
<keyword evidence="6" id="KW-0645">Protease</keyword>
<evidence type="ECO:0000256" key="5">
    <source>
        <dbReference type="ARBA" id="ARBA00017565"/>
    </source>
</evidence>
<dbReference type="Pfam" id="PF00675">
    <property type="entry name" value="Peptidase_M16"/>
    <property type="match status" value="1"/>
</dbReference>
<evidence type="ECO:0000256" key="2">
    <source>
        <dbReference type="ARBA" id="ARBA00002184"/>
    </source>
</evidence>
<proteinExistence type="inferred from homology"/>
<gene>
    <name evidence="19" type="ordered locus">GNIT_1209</name>
</gene>
<evidence type="ECO:0000256" key="6">
    <source>
        <dbReference type="ARBA" id="ARBA00022670"/>
    </source>
</evidence>
<dbReference type="InterPro" id="IPR050626">
    <property type="entry name" value="Peptidase_M16"/>
</dbReference>
<comment type="similarity">
    <text evidence="3 14">Belongs to the peptidase M16 family.</text>
</comment>
<dbReference type="STRING" id="1085623.GNIT_1209"/>
<dbReference type="HOGENOM" id="CLU_004639_1_1_6"/>
<evidence type="ECO:0000259" key="16">
    <source>
        <dbReference type="Pfam" id="PF05193"/>
    </source>
</evidence>
<dbReference type="GO" id="GO:0005737">
    <property type="term" value="C:cytoplasm"/>
    <property type="evidence" value="ECO:0007669"/>
    <property type="project" value="UniProtKB-ARBA"/>
</dbReference>
<reference evidence="19 20" key="1">
    <citation type="journal article" date="2011" name="J. Bacteriol.">
        <title>Complete genome sequence of seawater bacterium Glaciecola nitratireducens FR1064T.</title>
        <authorList>
            <person name="Bian F."/>
            <person name="Qin Q.L."/>
            <person name="Xie B.B."/>
            <person name="Shu Y.L."/>
            <person name="Zhang X.Y."/>
            <person name="Yu Y."/>
            <person name="Chen B."/>
            <person name="Chen X.L."/>
            <person name="Zhou B.C."/>
            <person name="Zhang Y.Z."/>
        </authorList>
    </citation>
    <scope>NUCLEOTIDE SEQUENCE [LARGE SCALE GENOMIC DNA]</scope>
    <source>
        <strain evidence="20">JCM 12485 / KCTC 12276 / FR1064</strain>
    </source>
</reference>
<feature type="domain" description="Coenzyme PQQ synthesis protein F-like C-terminal lobe" evidence="18">
    <location>
        <begin position="742"/>
        <end position="838"/>
    </location>
</feature>
<dbReference type="PANTHER" id="PTHR43690">
    <property type="entry name" value="NARDILYSIN"/>
    <property type="match status" value="1"/>
</dbReference>
<dbReference type="InterPro" id="IPR032632">
    <property type="entry name" value="Peptidase_M16_M"/>
</dbReference>
<keyword evidence="8" id="KW-0378">Hydrolase</keyword>
<evidence type="ECO:0000256" key="9">
    <source>
        <dbReference type="ARBA" id="ARBA00022833"/>
    </source>
</evidence>
<dbReference type="EMBL" id="CP003060">
    <property type="protein sequence ID" value="AEP29336.1"/>
    <property type="molecule type" value="Genomic_DNA"/>
</dbReference>
<dbReference type="Proteomes" id="UP000009282">
    <property type="component" value="Chromosome"/>
</dbReference>
<dbReference type="GO" id="GO:0046872">
    <property type="term" value="F:metal ion binding"/>
    <property type="evidence" value="ECO:0007669"/>
    <property type="project" value="UniProtKB-KW"/>
</dbReference>
<dbReference type="PROSITE" id="PS00143">
    <property type="entry name" value="INSULINASE"/>
    <property type="match status" value="1"/>
</dbReference>
<evidence type="ECO:0000256" key="1">
    <source>
        <dbReference type="ARBA" id="ARBA00001947"/>
    </source>
</evidence>
<evidence type="ECO:0000256" key="11">
    <source>
        <dbReference type="ARBA" id="ARBA00029597"/>
    </source>
</evidence>
<evidence type="ECO:0000256" key="10">
    <source>
        <dbReference type="ARBA" id="ARBA00023049"/>
    </source>
</evidence>
<evidence type="ECO:0000256" key="8">
    <source>
        <dbReference type="ARBA" id="ARBA00022801"/>
    </source>
</evidence>
<feature type="domain" description="Peptidase M16 middle/third" evidence="17">
    <location>
        <begin position="375"/>
        <end position="640"/>
    </location>
</feature>
<evidence type="ECO:0000313" key="20">
    <source>
        <dbReference type="Proteomes" id="UP000009282"/>
    </source>
</evidence>
<dbReference type="Pfam" id="PF05193">
    <property type="entry name" value="Peptidase_M16_C"/>
    <property type="match status" value="1"/>
</dbReference>
<dbReference type="Pfam" id="PF22456">
    <property type="entry name" value="PqqF-like_C_4"/>
    <property type="match status" value="1"/>
</dbReference>
<comment type="function">
    <text evidence="2">Endopeptidase that degrades small peptides of less than 7 kDa, such as glucagon and insulin.</text>
</comment>
<dbReference type="PANTHER" id="PTHR43690:SF18">
    <property type="entry name" value="INSULIN-DEGRADING ENZYME-RELATED"/>
    <property type="match status" value="1"/>
</dbReference>
<name>G4QKD7_GLANF</name>
<dbReference type="InterPro" id="IPR001431">
    <property type="entry name" value="Pept_M16_Zn_BS"/>
</dbReference>
<evidence type="ECO:0000256" key="7">
    <source>
        <dbReference type="ARBA" id="ARBA00022723"/>
    </source>
</evidence>
<evidence type="ECO:0000256" key="13">
    <source>
        <dbReference type="ARBA" id="ARBA00033450"/>
    </source>
</evidence>
<dbReference type="Gene3D" id="3.30.830.10">
    <property type="entry name" value="Metalloenzyme, LuxS/M16 peptidase-like"/>
    <property type="match status" value="4"/>
</dbReference>
<dbReference type="OrthoDB" id="9811314at2"/>
<feature type="domain" description="Peptidase M16 N-terminal" evidence="15">
    <location>
        <begin position="29"/>
        <end position="144"/>
    </location>
</feature>
<evidence type="ECO:0000313" key="19">
    <source>
        <dbReference type="EMBL" id="AEP29336.1"/>
    </source>
</evidence>
<keyword evidence="7" id="KW-0479">Metal-binding</keyword>
<evidence type="ECO:0000259" key="15">
    <source>
        <dbReference type="Pfam" id="PF00675"/>
    </source>
</evidence>
<evidence type="ECO:0000256" key="14">
    <source>
        <dbReference type="RuleBase" id="RU004447"/>
    </source>
</evidence>
<evidence type="ECO:0000256" key="3">
    <source>
        <dbReference type="ARBA" id="ARBA00007261"/>
    </source>
</evidence>
<dbReference type="eggNOG" id="COG1025">
    <property type="taxonomic scope" value="Bacteria"/>
</dbReference>
<evidence type="ECO:0000256" key="12">
    <source>
        <dbReference type="ARBA" id="ARBA00031184"/>
    </source>
</evidence>